<sequence>MYFPSKKDIWLGFIFWGIILFIIFIYIFGSEPVGMQFITYDSVLGTIISGLIIGLLLWIWFGTGYRVERGVIKVRSGPFKSTIKIGEIKKLSKTKSPFSAPALSIDRLEILYGKYNIMNISPKNEYEFVQLLVTKNPRIQLDKKLSK</sequence>
<dbReference type="GO" id="GO:0030153">
    <property type="term" value="P:bacteriocin immunity"/>
    <property type="evidence" value="ECO:0007669"/>
    <property type="project" value="InterPro"/>
</dbReference>
<dbReference type="OrthoDB" id="6658731at2"/>
<keyword evidence="1" id="KW-0812">Transmembrane</keyword>
<evidence type="ECO:0000259" key="2">
    <source>
        <dbReference type="Pfam" id="PF06713"/>
    </source>
</evidence>
<name>A0A6G1X6X2_9BACI</name>
<keyword evidence="1" id="KW-1133">Transmembrane helix</keyword>
<comment type="caution">
    <text evidence="3">The sequence shown here is derived from an EMBL/GenBank/DDBJ whole genome shotgun (WGS) entry which is preliminary data.</text>
</comment>
<keyword evidence="1" id="KW-0472">Membrane</keyword>
<dbReference type="Proteomes" id="UP000480185">
    <property type="component" value="Unassembled WGS sequence"/>
</dbReference>
<evidence type="ECO:0000313" key="3">
    <source>
        <dbReference type="EMBL" id="MRG86753.1"/>
    </source>
</evidence>
<dbReference type="InterPro" id="IPR009589">
    <property type="entry name" value="PH_YyaB-like"/>
</dbReference>
<feature type="domain" description="Uncharacterized protein YyaB-like PH" evidence="2">
    <location>
        <begin position="63"/>
        <end position="136"/>
    </location>
</feature>
<reference evidence="3 4" key="1">
    <citation type="submission" date="2019-11" db="EMBL/GenBank/DDBJ databases">
        <authorList>
            <person name="Li J."/>
        </authorList>
    </citation>
    <scope>NUCLEOTIDE SEQUENCE [LARGE SCALE GENOMIC DNA]</scope>
    <source>
        <strain evidence="3 4">J4</strain>
    </source>
</reference>
<dbReference type="EMBL" id="WJNH01000006">
    <property type="protein sequence ID" value="MRG86753.1"/>
    <property type="molecule type" value="Genomic_DNA"/>
</dbReference>
<evidence type="ECO:0000313" key="4">
    <source>
        <dbReference type="Proteomes" id="UP000480185"/>
    </source>
</evidence>
<accession>A0A6G1X6X2</accession>
<proteinExistence type="predicted"/>
<gene>
    <name evidence="3" type="ORF">GH754_10570</name>
</gene>
<dbReference type="AlphaFoldDB" id="A0A6G1X6X2"/>
<keyword evidence="4" id="KW-1185">Reference proteome</keyword>
<protein>
    <recommendedName>
        <fullName evidence="2">Uncharacterized protein YyaB-like PH domain-containing protein</fullName>
    </recommendedName>
</protein>
<feature type="transmembrane region" description="Helical" evidence="1">
    <location>
        <begin position="9"/>
        <end position="28"/>
    </location>
</feature>
<feature type="transmembrane region" description="Helical" evidence="1">
    <location>
        <begin position="40"/>
        <end position="61"/>
    </location>
</feature>
<organism evidence="3 4">
    <name type="scientific">Salinibacillus xinjiangensis</name>
    <dbReference type="NCBI Taxonomy" id="1229268"/>
    <lineage>
        <taxon>Bacteria</taxon>
        <taxon>Bacillati</taxon>
        <taxon>Bacillota</taxon>
        <taxon>Bacilli</taxon>
        <taxon>Bacillales</taxon>
        <taxon>Bacillaceae</taxon>
        <taxon>Salinibacillus</taxon>
    </lineage>
</organism>
<evidence type="ECO:0000256" key="1">
    <source>
        <dbReference type="SAM" id="Phobius"/>
    </source>
</evidence>
<dbReference type="Pfam" id="PF06713">
    <property type="entry name" value="bPH_4"/>
    <property type="match status" value="1"/>
</dbReference>